<evidence type="ECO:0000313" key="1">
    <source>
        <dbReference type="EMBL" id="ADY13677.1"/>
    </source>
</evidence>
<dbReference type="STRING" id="158189.SpiBuddy_1853"/>
<dbReference type="AlphaFoldDB" id="F0RWP6"/>
<name>F0RWP6_SPHGB</name>
<reference evidence="2" key="1">
    <citation type="submission" date="2011-02" db="EMBL/GenBank/DDBJ databases">
        <title>Complete sequence of Spirochaeta sp. Buddy.</title>
        <authorList>
            <person name="Lucas S."/>
            <person name="Copeland A."/>
            <person name="Lapidus A."/>
            <person name="Cheng J.-F."/>
            <person name="Goodwin L."/>
            <person name="Pitluck S."/>
            <person name="Zeytun A."/>
            <person name="Detter J.C."/>
            <person name="Han C."/>
            <person name="Tapia R."/>
            <person name="Land M."/>
            <person name="Hauser L."/>
            <person name="Kyrpides N."/>
            <person name="Ivanova N."/>
            <person name="Mikhailova N."/>
            <person name="Pagani I."/>
            <person name="Ritalahti K.M."/>
            <person name="Loeffler F.E."/>
            <person name="Woyke T."/>
        </authorList>
    </citation>
    <scope>NUCLEOTIDE SEQUENCE [LARGE SCALE GENOMIC DNA]</scope>
    <source>
        <strain evidence="2">ATCC BAA-1886 / DSM 22777 / Buddy</strain>
    </source>
</reference>
<keyword evidence="2" id="KW-1185">Reference proteome</keyword>
<proteinExistence type="predicted"/>
<organism evidence="1 2">
    <name type="scientific">Sphaerochaeta globosa (strain ATCC BAA-1886 / DSM 22777 / Buddy)</name>
    <name type="common">Spirochaeta sp. (strain Buddy)</name>
    <dbReference type="NCBI Taxonomy" id="158189"/>
    <lineage>
        <taxon>Bacteria</taxon>
        <taxon>Pseudomonadati</taxon>
        <taxon>Spirochaetota</taxon>
        <taxon>Spirochaetia</taxon>
        <taxon>Spirochaetales</taxon>
        <taxon>Sphaerochaetaceae</taxon>
        <taxon>Sphaerochaeta</taxon>
    </lineage>
</organism>
<accession>F0RWP6</accession>
<dbReference type="HOGENOM" id="CLU_2572062_0_0_12"/>
<dbReference type="Proteomes" id="UP000008466">
    <property type="component" value="Chromosome"/>
</dbReference>
<protein>
    <submittedName>
        <fullName evidence="1">Uncharacterized protein</fullName>
    </submittedName>
</protein>
<gene>
    <name evidence="1" type="ordered locus">SpiBuddy_1853</name>
</gene>
<dbReference type="RefSeq" id="WP_013607526.1">
    <property type="nucleotide sequence ID" value="NC_015152.1"/>
</dbReference>
<evidence type="ECO:0000313" key="2">
    <source>
        <dbReference type="Proteomes" id="UP000008466"/>
    </source>
</evidence>
<dbReference type="KEGG" id="sbu:SpiBuddy_1853"/>
<dbReference type="EMBL" id="CP002541">
    <property type="protein sequence ID" value="ADY13677.1"/>
    <property type="molecule type" value="Genomic_DNA"/>
</dbReference>
<sequence length="81" mass="9426">MRYVVQVFASAFRIRKIVNDGEFCILYSDSDPSIDCIYVTDKWILSNQAKPGGYYIAYDNGDSEYVEEDEFKMRATFVDQD</sequence>